<dbReference type="Proteomes" id="UP000310108">
    <property type="component" value="Unassembled WGS sequence"/>
</dbReference>
<dbReference type="EMBL" id="PJEX01000032">
    <property type="protein sequence ID" value="TKW57927.1"/>
    <property type="molecule type" value="Genomic_DNA"/>
</dbReference>
<gene>
    <name evidence="3" type="ORF">CTA1_3018</name>
</gene>
<feature type="region of interest" description="Disordered" evidence="1">
    <location>
        <begin position="1"/>
        <end position="59"/>
    </location>
</feature>
<evidence type="ECO:0000256" key="2">
    <source>
        <dbReference type="SAM" id="Phobius"/>
    </source>
</evidence>
<accession>A0A4U6XQ41</accession>
<organism evidence="3 4">
    <name type="scientific">Colletotrichum tanaceti</name>
    <dbReference type="NCBI Taxonomy" id="1306861"/>
    <lineage>
        <taxon>Eukaryota</taxon>
        <taxon>Fungi</taxon>
        <taxon>Dikarya</taxon>
        <taxon>Ascomycota</taxon>
        <taxon>Pezizomycotina</taxon>
        <taxon>Sordariomycetes</taxon>
        <taxon>Hypocreomycetidae</taxon>
        <taxon>Glomerellales</taxon>
        <taxon>Glomerellaceae</taxon>
        <taxon>Colletotrichum</taxon>
        <taxon>Colletotrichum destructivum species complex</taxon>
    </lineage>
</organism>
<feature type="transmembrane region" description="Helical" evidence="2">
    <location>
        <begin position="95"/>
        <end position="118"/>
    </location>
</feature>
<evidence type="ECO:0000313" key="3">
    <source>
        <dbReference type="EMBL" id="TKW57927.1"/>
    </source>
</evidence>
<evidence type="ECO:0008006" key="5">
    <source>
        <dbReference type="Google" id="ProtNLM"/>
    </source>
</evidence>
<evidence type="ECO:0000256" key="1">
    <source>
        <dbReference type="SAM" id="MobiDB-lite"/>
    </source>
</evidence>
<comment type="caution">
    <text evidence="3">The sequence shown here is derived from an EMBL/GenBank/DDBJ whole genome shotgun (WGS) entry which is preliminary data.</text>
</comment>
<keyword evidence="2" id="KW-1133">Transmembrane helix</keyword>
<evidence type="ECO:0000313" key="4">
    <source>
        <dbReference type="Proteomes" id="UP000310108"/>
    </source>
</evidence>
<keyword evidence="2" id="KW-0812">Transmembrane</keyword>
<feature type="compositionally biased region" description="Basic and acidic residues" evidence="1">
    <location>
        <begin position="44"/>
        <end position="59"/>
    </location>
</feature>
<protein>
    <recommendedName>
        <fullName evidence="5">Transmembrane protein</fullName>
    </recommendedName>
</protein>
<dbReference type="AlphaFoldDB" id="A0A4U6XQ41"/>
<keyword evidence="4" id="KW-1185">Reference proteome</keyword>
<feature type="transmembrane region" description="Helical" evidence="2">
    <location>
        <begin position="153"/>
        <end position="175"/>
    </location>
</feature>
<reference evidence="3 4" key="1">
    <citation type="journal article" date="2019" name="PLoS ONE">
        <title>Comparative genome analysis indicates high evolutionary potential of pathogenicity genes in Colletotrichum tanaceti.</title>
        <authorList>
            <person name="Lelwala R.V."/>
            <person name="Korhonen P.K."/>
            <person name="Young N.D."/>
            <person name="Scott J.B."/>
            <person name="Ades P.A."/>
            <person name="Gasser R.B."/>
            <person name="Taylor P.W.J."/>
        </authorList>
    </citation>
    <scope>NUCLEOTIDE SEQUENCE [LARGE SCALE GENOMIC DNA]</scope>
    <source>
        <strain evidence="3">BRIP57314</strain>
    </source>
</reference>
<feature type="transmembrane region" description="Helical" evidence="2">
    <location>
        <begin position="688"/>
        <end position="713"/>
    </location>
</feature>
<sequence length="787" mass="86691">MENTRPVQSGARRRSSRELPAIRDSSSCELELIRSRQPNQDSLDEPREGHHPDEARFGHHAAETRLLKATESMSYDNENDGTSPRRIQWRALGTLGLCIMGLGTILIVGAVVLLGFFWQTSMRAGGGEVAHPRLWSVIVFSDWASRVVTITAAVLRICLALQMGVFTAMLASLMIERAGVPLSSAPLVSILRAVSVSPYNLITWTTFAMPWRDRLIYTLAIAASVLLSIGFQFSSTVLLSDFDAVNVTAPNKAADVLLPGGHARQNDRWALEGPKLWNSPPPTYFRFAEAPRTHGDKQLSDRHEDNGHILRALLPFDAEASRSRLRRYRGPAAVLDSRVVCVRPKVSEMMFSLEGLEFGGGGGGGDPFFEDFSASGMLSFSGGLDNLPIQLSNGMDSWPFSCVVPSQGTQRGRAWVTSICSVSQAVLGHNAFQDMPKFIGSRYRDTTMFLVFKSSGSALDWQRVVEELGNITNVHSVTHSAAWEANAADWTTSADGIWARVHLPGTNYSMSVSACFTVLGAEILNVSMSSDSNGPEPSLVWDNATARFNVDVIRNLYLGSRDDAPLMSSRGVLKLDHREPEAKPNYLRLSAAASRLPSMGRLITDASRWQEWNCGTLGNDSSRPLHYSHSVLFQDIFQTTGSLAEALQAVLMVARQMEYYEYAPQVWNMWSSPASYVMAAEMVIPVQWLGFGIVVGMIGVHFVLVFATAALFLTLTKASRIGNVWMAISQVVSAETEDMIQKATLEDDSRIESMIQQAKNMPGSGLRNRVQVRKNDVNERYEIASVR</sequence>
<feature type="transmembrane region" description="Helical" evidence="2">
    <location>
        <begin position="215"/>
        <end position="233"/>
    </location>
</feature>
<name>A0A4U6XQ41_9PEZI</name>
<proteinExistence type="predicted"/>
<keyword evidence="2" id="KW-0472">Membrane</keyword>